<comment type="similarity">
    <text evidence="2">Belongs to the MscS (TC 1.A.23) family.</text>
</comment>
<keyword evidence="3" id="KW-1003">Cell membrane</keyword>
<evidence type="ECO:0000259" key="8">
    <source>
        <dbReference type="Pfam" id="PF00924"/>
    </source>
</evidence>
<dbReference type="Pfam" id="PF21082">
    <property type="entry name" value="MS_channel_3rd"/>
    <property type="match status" value="1"/>
</dbReference>
<accession>E7G5Y5</accession>
<dbReference type="SUPFAM" id="SSF82861">
    <property type="entry name" value="Mechanosensitive channel protein MscS (YggB), transmembrane region"/>
    <property type="match status" value="1"/>
</dbReference>
<dbReference type="HOGENOM" id="CLU_037945_1_1_9"/>
<dbReference type="Gene3D" id="1.10.287.1260">
    <property type="match status" value="1"/>
</dbReference>
<evidence type="ECO:0000256" key="2">
    <source>
        <dbReference type="ARBA" id="ARBA00008017"/>
    </source>
</evidence>
<evidence type="ECO:0000256" key="5">
    <source>
        <dbReference type="ARBA" id="ARBA00022989"/>
    </source>
</evidence>
<name>E7G5Y5_9FIRM</name>
<dbReference type="InterPro" id="IPR010920">
    <property type="entry name" value="LSM_dom_sf"/>
</dbReference>
<dbReference type="EMBL" id="ADKX01000001">
    <property type="protein sequence ID" value="EFW06636.1"/>
    <property type="molecule type" value="Genomic_DNA"/>
</dbReference>
<dbReference type="SUPFAM" id="SSF50182">
    <property type="entry name" value="Sm-like ribonucleoproteins"/>
    <property type="match status" value="1"/>
</dbReference>
<feature type="transmembrane region" description="Helical" evidence="7">
    <location>
        <begin position="20"/>
        <end position="41"/>
    </location>
</feature>
<sequence>MEKIFSYLIDKYSGVGKNFIDAFLIFLFGWYGIKILIHFIVKMMNRSHIDPIVINFVKSIIHIGLKIILLITVIAQLGVPVTSFVAVLTTAGAAIVLGLQDSMKGIVSGIVILFAKPFVKGDIIEVNTYIGKIQEIQLLYTILMTFDNKMVVIPNNELASSTFVNYSHEDKRRVDMTIDIHYHNDVELAKKLIMNVINQHPYTLKEPLVYVRVSEYRENSIAISLRVWTETEHYYDLKDDLTEQIKKAFDREGIVIPYSQLDVHVHNSDETQN</sequence>
<dbReference type="GeneID" id="78229402"/>
<gene>
    <name evidence="10" type="ORF">HMPREF9488_00173</name>
</gene>
<comment type="caution">
    <text evidence="10">The sequence shown here is derived from an EMBL/GenBank/DDBJ whole genome shotgun (WGS) entry which is preliminary data.</text>
</comment>
<dbReference type="Proteomes" id="UP000003157">
    <property type="component" value="Unassembled WGS sequence"/>
</dbReference>
<keyword evidence="5 7" id="KW-1133">Transmembrane helix</keyword>
<dbReference type="InterPro" id="IPR011066">
    <property type="entry name" value="MscS_channel_C_sf"/>
</dbReference>
<feature type="domain" description="Mechanosensitive ion channel MscS C-terminal" evidence="9">
    <location>
        <begin position="174"/>
        <end position="256"/>
    </location>
</feature>
<dbReference type="Gene3D" id="3.30.70.100">
    <property type="match status" value="1"/>
</dbReference>
<evidence type="ECO:0000256" key="4">
    <source>
        <dbReference type="ARBA" id="ARBA00022692"/>
    </source>
</evidence>
<dbReference type="OrthoDB" id="9809206at2"/>
<protein>
    <submittedName>
        <fullName evidence="10">Uncharacterized protein</fullName>
    </submittedName>
</protein>
<dbReference type="InterPro" id="IPR011014">
    <property type="entry name" value="MscS_channel_TM-2"/>
</dbReference>
<organism evidence="10 11">
    <name type="scientific">Coprobacillus cateniformis</name>
    <dbReference type="NCBI Taxonomy" id="100884"/>
    <lineage>
        <taxon>Bacteria</taxon>
        <taxon>Bacillati</taxon>
        <taxon>Bacillota</taxon>
        <taxon>Erysipelotrichia</taxon>
        <taxon>Erysipelotrichales</taxon>
        <taxon>Coprobacillaceae</taxon>
        <taxon>Coprobacillus</taxon>
    </lineage>
</organism>
<evidence type="ECO:0000256" key="3">
    <source>
        <dbReference type="ARBA" id="ARBA00022475"/>
    </source>
</evidence>
<dbReference type="AlphaFoldDB" id="E7G5Y5"/>
<evidence type="ECO:0000256" key="6">
    <source>
        <dbReference type="ARBA" id="ARBA00023136"/>
    </source>
</evidence>
<feature type="transmembrane region" description="Helical" evidence="7">
    <location>
        <begin position="53"/>
        <end position="75"/>
    </location>
</feature>
<dbReference type="InterPro" id="IPR023408">
    <property type="entry name" value="MscS_beta-dom_sf"/>
</dbReference>
<evidence type="ECO:0000313" key="11">
    <source>
        <dbReference type="Proteomes" id="UP000003157"/>
    </source>
</evidence>
<proteinExistence type="inferred from homology"/>
<dbReference type="InterPro" id="IPR045275">
    <property type="entry name" value="MscS_archaea/bacteria_type"/>
</dbReference>
<comment type="subcellular location">
    <subcellularLocation>
        <location evidence="1">Cell membrane</location>
        <topology evidence="1">Multi-pass membrane protein</topology>
    </subcellularLocation>
</comment>
<keyword evidence="11" id="KW-1185">Reference proteome</keyword>
<dbReference type="SUPFAM" id="SSF82689">
    <property type="entry name" value="Mechanosensitive channel protein MscS (YggB), C-terminal domain"/>
    <property type="match status" value="1"/>
</dbReference>
<evidence type="ECO:0000259" key="9">
    <source>
        <dbReference type="Pfam" id="PF21082"/>
    </source>
</evidence>
<evidence type="ECO:0000256" key="7">
    <source>
        <dbReference type="SAM" id="Phobius"/>
    </source>
</evidence>
<evidence type="ECO:0000256" key="1">
    <source>
        <dbReference type="ARBA" id="ARBA00004651"/>
    </source>
</evidence>
<feature type="transmembrane region" description="Helical" evidence="7">
    <location>
        <begin position="81"/>
        <end position="99"/>
    </location>
</feature>
<evidence type="ECO:0000313" key="10">
    <source>
        <dbReference type="EMBL" id="EFW06636.1"/>
    </source>
</evidence>
<keyword evidence="6 7" id="KW-0472">Membrane</keyword>
<dbReference type="STRING" id="100884.GCA_000269565_01527"/>
<dbReference type="GO" id="GO:0008381">
    <property type="term" value="F:mechanosensitive monoatomic ion channel activity"/>
    <property type="evidence" value="ECO:0007669"/>
    <property type="project" value="InterPro"/>
</dbReference>
<dbReference type="PANTHER" id="PTHR30221">
    <property type="entry name" value="SMALL-CONDUCTANCE MECHANOSENSITIVE CHANNEL"/>
    <property type="match status" value="1"/>
</dbReference>
<keyword evidence="4 7" id="KW-0812">Transmembrane</keyword>
<dbReference type="GO" id="GO:0005886">
    <property type="term" value="C:plasma membrane"/>
    <property type="evidence" value="ECO:0007669"/>
    <property type="project" value="UniProtKB-SubCell"/>
</dbReference>
<dbReference type="PANTHER" id="PTHR30221:SF1">
    <property type="entry name" value="SMALL-CONDUCTANCE MECHANOSENSITIVE CHANNEL"/>
    <property type="match status" value="1"/>
</dbReference>
<dbReference type="RefSeq" id="WP_008787301.1">
    <property type="nucleotide sequence ID" value="NZ_AKCB01000001.1"/>
</dbReference>
<dbReference type="InterPro" id="IPR049278">
    <property type="entry name" value="MS_channel_C"/>
</dbReference>
<dbReference type="Pfam" id="PF00924">
    <property type="entry name" value="MS_channel_2nd"/>
    <property type="match status" value="1"/>
</dbReference>
<dbReference type="InterPro" id="IPR006685">
    <property type="entry name" value="MscS_channel_2nd"/>
</dbReference>
<reference evidence="10 11" key="1">
    <citation type="submission" date="2010-12" db="EMBL/GenBank/DDBJ databases">
        <title>The Genome Sequence of Coprobacillus sp. strain 29_1.</title>
        <authorList>
            <consortium name="The Broad Institute Genome Sequencing Platform"/>
            <person name="Earl A."/>
            <person name="Ward D."/>
            <person name="Feldgarden M."/>
            <person name="Gevers D."/>
            <person name="Daigneault M."/>
            <person name="Sibley C.D."/>
            <person name="White A."/>
            <person name="Strauss J."/>
            <person name="Allen-Vercoe E."/>
            <person name="Young S.K."/>
            <person name="Zeng Q."/>
            <person name="Gargeya S."/>
            <person name="Fitzgerald M."/>
            <person name="Haas B."/>
            <person name="Abouelleil A."/>
            <person name="Alvarado L."/>
            <person name="Arachchi H.M."/>
            <person name="Berlin A."/>
            <person name="Brown A."/>
            <person name="Chapman S.B."/>
            <person name="Chen Z."/>
            <person name="Dunbar C."/>
            <person name="Freedman E."/>
            <person name="Gearin G."/>
            <person name="Gellesch M."/>
            <person name="Goldberg J."/>
            <person name="Griggs A."/>
            <person name="Gujja S."/>
            <person name="Heilman E."/>
            <person name="Heiman D."/>
            <person name="Howarth C."/>
            <person name="Larson L."/>
            <person name="Lui A."/>
            <person name="MacDonald P.J.P."/>
            <person name="Mehta T."/>
            <person name="Montmayeur A."/>
            <person name="Murphy C."/>
            <person name="Neiman D."/>
            <person name="Pearson M."/>
            <person name="Priest M."/>
            <person name="Roberts A."/>
            <person name="Saif S."/>
            <person name="Shea T."/>
            <person name="Shenoy N."/>
            <person name="Sisk P."/>
            <person name="Stolte C."/>
            <person name="Sykes S."/>
            <person name="White J."/>
            <person name="Yandava C."/>
            <person name="Nusbaum C."/>
            <person name="Birren B."/>
        </authorList>
    </citation>
    <scope>NUCLEOTIDE SEQUENCE [LARGE SCALE GENOMIC DNA]</scope>
    <source>
        <strain evidence="10 11">29_1</strain>
    </source>
</reference>
<feature type="domain" description="Mechanosensitive ion channel MscS" evidence="8">
    <location>
        <begin position="101"/>
        <end position="168"/>
    </location>
</feature>
<dbReference type="eggNOG" id="COG0668">
    <property type="taxonomic scope" value="Bacteria"/>
</dbReference>
<dbReference type="Gene3D" id="2.30.30.60">
    <property type="match status" value="1"/>
</dbReference>